<dbReference type="EMBL" id="JAVFWL010000006">
    <property type="protein sequence ID" value="KAK6764713.1"/>
    <property type="molecule type" value="Genomic_DNA"/>
</dbReference>
<reference evidence="1 2" key="1">
    <citation type="submission" date="2023-08" db="EMBL/GenBank/DDBJ databases">
        <title>A Necator americanus chromosomal reference genome.</title>
        <authorList>
            <person name="Ilik V."/>
            <person name="Petrzelkova K.J."/>
            <person name="Pardy F."/>
            <person name="Fuh T."/>
            <person name="Niatou-Singa F.S."/>
            <person name="Gouil Q."/>
            <person name="Baker L."/>
            <person name="Ritchie M.E."/>
            <person name="Jex A.R."/>
            <person name="Gazzola D."/>
            <person name="Li H."/>
            <person name="Toshio Fujiwara R."/>
            <person name="Zhan B."/>
            <person name="Aroian R.V."/>
            <person name="Pafco B."/>
            <person name="Schwarz E.M."/>
        </authorList>
    </citation>
    <scope>NUCLEOTIDE SEQUENCE [LARGE SCALE GENOMIC DNA]</scope>
    <source>
        <strain evidence="1 2">Aroian</strain>
        <tissue evidence="1">Whole animal</tissue>
    </source>
</reference>
<dbReference type="Proteomes" id="UP001303046">
    <property type="component" value="Unassembled WGS sequence"/>
</dbReference>
<evidence type="ECO:0000313" key="1">
    <source>
        <dbReference type="EMBL" id="KAK6764713.1"/>
    </source>
</evidence>
<name>A0ABR1EQ34_NECAM</name>
<evidence type="ECO:0000313" key="2">
    <source>
        <dbReference type="Proteomes" id="UP001303046"/>
    </source>
</evidence>
<organism evidence="1 2">
    <name type="scientific">Necator americanus</name>
    <name type="common">Human hookworm</name>
    <dbReference type="NCBI Taxonomy" id="51031"/>
    <lineage>
        <taxon>Eukaryota</taxon>
        <taxon>Metazoa</taxon>
        <taxon>Ecdysozoa</taxon>
        <taxon>Nematoda</taxon>
        <taxon>Chromadorea</taxon>
        <taxon>Rhabditida</taxon>
        <taxon>Rhabditina</taxon>
        <taxon>Rhabditomorpha</taxon>
        <taxon>Strongyloidea</taxon>
        <taxon>Ancylostomatidae</taxon>
        <taxon>Bunostominae</taxon>
        <taxon>Necator</taxon>
    </lineage>
</organism>
<sequence>MQFFLDSEAAFDSPYRGRLFNALRADGAALLLDESQRFDLRYPIKCNREDDHDMLKPLNWCCVWRRSAPKVPNAVGERAILTSPREHAGNRKICPSATLYPRWHMLRIGCDMTASI</sequence>
<protein>
    <submittedName>
        <fullName evidence="1">Uncharacterized protein</fullName>
    </submittedName>
</protein>
<accession>A0ABR1EQ34</accession>
<gene>
    <name evidence="1" type="primary">Necator_chrX.g25044</name>
    <name evidence="1" type="ORF">RB195_024878</name>
</gene>
<keyword evidence="2" id="KW-1185">Reference proteome</keyword>
<proteinExistence type="predicted"/>
<comment type="caution">
    <text evidence="1">The sequence shown here is derived from an EMBL/GenBank/DDBJ whole genome shotgun (WGS) entry which is preliminary data.</text>
</comment>